<comment type="caution">
    <text evidence="1">The sequence shown here is derived from an EMBL/GenBank/DDBJ whole genome shotgun (WGS) entry which is preliminary data.</text>
</comment>
<name>A0ABS8SV36_DATST</name>
<dbReference type="Proteomes" id="UP000823775">
    <property type="component" value="Unassembled WGS sequence"/>
</dbReference>
<evidence type="ECO:0000313" key="2">
    <source>
        <dbReference type="Proteomes" id="UP000823775"/>
    </source>
</evidence>
<evidence type="ECO:0000313" key="1">
    <source>
        <dbReference type="EMBL" id="MCD7462242.1"/>
    </source>
</evidence>
<protein>
    <submittedName>
        <fullName evidence="1">Uncharacterized protein</fullName>
    </submittedName>
</protein>
<sequence length="165" mass="18285">MCEIYASSSSRCDSHASSESGSLSAKQRSRVLRIYGPTPDVVIDLEQRRCFSKFISLRLEILFFNKLVRTLKANTPARGGKKRVVRGVFGGNVVHPLTVHRAEITGPSTGNSYRPGKLTLSSILRILFDTAQSQAIDGSRFWIQCVTRLETPLTREGSSDRLSPD</sequence>
<proteinExistence type="predicted"/>
<reference evidence="1 2" key="1">
    <citation type="journal article" date="2021" name="BMC Genomics">
        <title>Datura genome reveals duplications of psychoactive alkaloid biosynthetic genes and high mutation rate following tissue culture.</title>
        <authorList>
            <person name="Rajewski A."/>
            <person name="Carter-House D."/>
            <person name="Stajich J."/>
            <person name="Litt A."/>
        </authorList>
    </citation>
    <scope>NUCLEOTIDE SEQUENCE [LARGE SCALE GENOMIC DNA]</scope>
    <source>
        <strain evidence="1">AR-01</strain>
    </source>
</reference>
<gene>
    <name evidence="1" type="ORF">HAX54_048119</name>
</gene>
<organism evidence="1 2">
    <name type="scientific">Datura stramonium</name>
    <name type="common">Jimsonweed</name>
    <name type="synonym">Common thornapple</name>
    <dbReference type="NCBI Taxonomy" id="4076"/>
    <lineage>
        <taxon>Eukaryota</taxon>
        <taxon>Viridiplantae</taxon>
        <taxon>Streptophyta</taxon>
        <taxon>Embryophyta</taxon>
        <taxon>Tracheophyta</taxon>
        <taxon>Spermatophyta</taxon>
        <taxon>Magnoliopsida</taxon>
        <taxon>eudicotyledons</taxon>
        <taxon>Gunneridae</taxon>
        <taxon>Pentapetalae</taxon>
        <taxon>asterids</taxon>
        <taxon>lamiids</taxon>
        <taxon>Solanales</taxon>
        <taxon>Solanaceae</taxon>
        <taxon>Solanoideae</taxon>
        <taxon>Datureae</taxon>
        <taxon>Datura</taxon>
    </lineage>
</organism>
<accession>A0ABS8SV36</accession>
<keyword evidence="2" id="KW-1185">Reference proteome</keyword>
<dbReference type="EMBL" id="JACEIK010000790">
    <property type="protein sequence ID" value="MCD7462242.1"/>
    <property type="molecule type" value="Genomic_DNA"/>
</dbReference>